<evidence type="ECO:0000256" key="1">
    <source>
        <dbReference type="SAM" id="MobiDB-lite"/>
    </source>
</evidence>
<accession>A0A8R1HNC8</accession>
<feature type="signal peptide" evidence="2">
    <location>
        <begin position="1"/>
        <end position="17"/>
    </location>
</feature>
<evidence type="ECO:0000256" key="2">
    <source>
        <dbReference type="SAM" id="SignalP"/>
    </source>
</evidence>
<reference evidence="3" key="2">
    <citation type="submission" date="2022-06" db="UniProtKB">
        <authorList>
            <consortium name="EnsemblMetazoa"/>
        </authorList>
    </citation>
    <scope>IDENTIFICATION</scope>
    <source>
        <strain evidence="3">DF5081</strain>
    </source>
</reference>
<reference evidence="4" key="1">
    <citation type="submission" date="2010-08" db="EMBL/GenBank/DDBJ databases">
        <authorList>
            <consortium name="Caenorhabditis japonica Sequencing Consortium"/>
            <person name="Wilson R.K."/>
        </authorList>
    </citation>
    <scope>NUCLEOTIDE SEQUENCE [LARGE SCALE GENOMIC DNA]</scope>
    <source>
        <strain evidence="4">DF5081</strain>
    </source>
</reference>
<keyword evidence="4" id="KW-1185">Reference proteome</keyword>
<feature type="chain" id="PRO_5035831664" evidence="2">
    <location>
        <begin position="18"/>
        <end position="142"/>
    </location>
</feature>
<name>A0A8R1HNC8_CAEJA</name>
<protein>
    <submittedName>
        <fullName evidence="3">Uncharacterized protein</fullName>
    </submittedName>
</protein>
<evidence type="ECO:0000313" key="4">
    <source>
        <dbReference type="Proteomes" id="UP000005237"/>
    </source>
</evidence>
<dbReference type="Proteomes" id="UP000005237">
    <property type="component" value="Unassembled WGS sequence"/>
</dbReference>
<dbReference type="AlphaFoldDB" id="A0A8R1HNC8"/>
<organism evidence="3 4">
    <name type="scientific">Caenorhabditis japonica</name>
    <dbReference type="NCBI Taxonomy" id="281687"/>
    <lineage>
        <taxon>Eukaryota</taxon>
        <taxon>Metazoa</taxon>
        <taxon>Ecdysozoa</taxon>
        <taxon>Nematoda</taxon>
        <taxon>Chromadorea</taxon>
        <taxon>Rhabditida</taxon>
        <taxon>Rhabditina</taxon>
        <taxon>Rhabditomorpha</taxon>
        <taxon>Rhabditoidea</taxon>
        <taxon>Rhabditidae</taxon>
        <taxon>Peloderinae</taxon>
        <taxon>Caenorhabditis</taxon>
    </lineage>
</organism>
<feature type="region of interest" description="Disordered" evidence="1">
    <location>
        <begin position="107"/>
        <end position="129"/>
    </location>
</feature>
<evidence type="ECO:0000313" key="3">
    <source>
        <dbReference type="EnsemblMetazoa" id="CJA06608a.1"/>
    </source>
</evidence>
<proteinExistence type="predicted"/>
<sequence length="142" mass="16951">MRFYFLVLTVFLIVCSAQNEGLAKMRELRTNIDPIRSFDLPEDAPRARIISTDFLQRSSKKMKKVFKVRVSISEFFHIYLFHQDDSRQEDFKRWKLDELTDRDMRTSKEVKSSVRVPHGKPKNSESEENIGEFFPSRKFLRL</sequence>
<dbReference type="EnsemblMetazoa" id="CJA06608a.1">
    <property type="protein sequence ID" value="CJA06608a.1"/>
    <property type="gene ID" value="WBGene00125812"/>
</dbReference>
<keyword evidence="2" id="KW-0732">Signal</keyword>